<protein>
    <recommendedName>
        <fullName evidence="3">Metalloprotease</fullName>
    </recommendedName>
</protein>
<sequence>MNKKLLVSGSLLAVAALFFVGKRGGEELSLPVCESIPKVDTPVHFFSDDSISETRIEEFIDYSNLILENSCIPIKRTLSGITRLDLTDFKSKYSGKLHQQLVLNVGDSTLEPMQKIGNYYVLVLPKDSPFSQYRAGVAHVNFSRSFLALSYDAKPHVLEHELGHLAWAWHDRTAVYWLKEQLLTEHHKQIKPYAFGARCYDAGTVMTYAEKILPVYSSPNIKYYGKACGNAETADNARHMRDFAQSLMLAP</sequence>
<reference evidence="1 2" key="1">
    <citation type="submission" date="2018-05" db="EMBL/GenBank/DDBJ databases">
        <title>Vibrio limimaris sp. nov., isolated from marine sediment.</title>
        <authorList>
            <person name="Li C.-M."/>
        </authorList>
    </citation>
    <scope>NUCLEOTIDE SEQUENCE [LARGE SCALE GENOMIC DNA]</scope>
    <source>
        <strain evidence="1 2">E4404</strain>
    </source>
</reference>
<name>A0A2U3B2U0_9VIBR</name>
<dbReference type="OrthoDB" id="5818880at2"/>
<evidence type="ECO:0008006" key="3">
    <source>
        <dbReference type="Google" id="ProtNLM"/>
    </source>
</evidence>
<proteinExistence type="predicted"/>
<accession>A0A2U3B2U0</accession>
<evidence type="ECO:0000313" key="1">
    <source>
        <dbReference type="EMBL" id="PWI31089.1"/>
    </source>
</evidence>
<dbReference type="Proteomes" id="UP000245362">
    <property type="component" value="Unassembled WGS sequence"/>
</dbReference>
<dbReference type="AlphaFoldDB" id="A0A2U3B2U0"/>
<comment type="caution">
    <text evidence="1">The sequence shown here is derived from an EMBL/GenBank/DDBJ whole genome shotgun (WGS) entry which is preliminary data.</text>
</comment>
<dbReference type="EMBL" id="QFWT01000025">
    <property type="protein sequence ID" value="PWI31089.1"/>
    <property type="molecule type" value="Genomic_DNA"/>
</dbReference>
<evidence type="ECO:0000313" key="2">
    <source>
        <dbReference type="Proteomes" id="UP000245362"/>
    </source>
</evidence>
<dbReference type="RefSeq" id="WP_109321328.1">
    <property type="nucleotide sequence ID" value="NZ_QFWT01000025.1"/>
</dbReference>
<gene>
    <name evidence="1" type="ORF">DI392_19315</name>
</gene>
<keyword evidence="2" id="KW-1185">Reference proteome</keyword>
<organism evidence="1 2">
    <name type="scientific">Vibrio albus</name>
    <dbReference type="NCBI Taxonomy" id="2200953"/>
    <lineage>
        <taxon>Bacteria</taxon>
        <taxon>Pseudomonadati</taxon>
        <taxon>Pseudomonadota</taxon>
        <taxon>Gammaproteobacteria</taxon>
        <taxon>Vibrionales</taxon>
        <taxon>Vibrionaceae</taxon>
        <taxon>Vibrio</taxon>
    </lineage>
</organism>